<evidence type="ECO:0000256" key="1">
    <source>
        <dbReference type="ARBA" id="ARBA00022603"/>
    </source>
</evidence>
<dbReference type="RefSeq" id="WP_249305797.1">
    <property type="nucleotide sequence ID" value="NZ_JACRSW010000040.1"/>
</dbReference>
<name>A0ABR7MX38_9FIRM</name>
<proteinExistence type="predicted"/>
<evidence type="ECO:0000313" key="5">
    <source>
        <dbReference type="Proteomes" id="UP000637513"/>
    </source>
</evidence>
<feature type="domain" description="Methyltransferase" evidence="3">
    <location>
        <begin position="45"/>
        <end position="137"/>
    </location>
</feature>
<dbReference type="InterPro" id="IPR041698">
    <property type="entry name" value="Methyltransf_25"/>
</dbReference>
<evidence type="ECO:0000259" key="3">
    <source>
        <dbReference type="Pfam" id="PF13649"/>
    </source>
</evidence>
<evidence type="ECO:0000313" key="4">
    <source>
        <dbReference type="EMBL" id="MBC8558378.1"/>
    </source>
</evidence>
<dbReference type="CDD" id="cd02440">
    <property type="entry name" value="AdoMet_MTases"/>
    <property type="match status" value="1"/>
</dbReference>
<keyword evidence="1 4" id="KW-0489">Methyltransferase</keyword>
<evidence type="ECO:0000256" key="2">
    <source>
        <dbReference type="ARBA" id="ARBA00022679"/>
    </source>
</evidence>
<dbReference type="Pfam" id="PF13649">
    <property type="entry name" value="Methyltransf_25"/>
    <property type="match status" value="1"/>
</dbReference>
<sequence length="251" mass="29503">MQEEYEIYGGFASVYDEFMDNIPYDAWYEYLHGLLKEYGISDGIVVDIACGTGEITRRLSQDGYDMIGIDISKDMLNIARQKCDPDVLLLCQDMRQMDLYGTAKAMVCLCDGMNYLCRKEDLLQALQRVRLFMDHGGIFIFDMKTPHFYQDILGDRTITDNREDASYIWENSYDRDTRINEYLLTVYELADEERDLFVRTDEVHRQKAYMEEEVKKAIEESGMQCMAVYNAFTKDAPDKQTQRMYFVVRKE</sequence>
<dbReference type="GO" id="GO:0008168">
    <property type="term" value="F:methyltransferase activity"/>
    <property type="evidence" value="ECO:0007669"/>
    <property type="project" value="UniProtKB-KW"/>
</dbReference>
<keyword evidence="2" id="KW-0808">Transferase</keyword>
<dbReference type="Gene3D" id="2.20.25.110">
    <property type="entry name" value="S-adenosyl-L-methionine-dependent methyltransferases"/>
    <property type="match status" value="1"/>
</dbReference>
<dbReference type="PANTHER" id="PTHR43861">
    <property type="entry name" value="TRANS-ACONITATE 2-METHYLTRANSFERASE-RELATED"/>
    <property type="match status" value="1"/>
</dbReference>
<dbReference type="InterPro" id="IPR029063">
    <property type="entry name" value="SAM-dependent_MTases_sf"/>
</dbReference>
<dbReference type="Proteomes" id="UP000637513">
    <property type="component" value="Unassembled WGS sequence"/>
</dbReference>
<keyword evidence="5" id="KW-1185">Reference proteome</keyword>
<gene>
    <name evidence="4" type="ORF">H8700_11795</name>
</gene>
<dbReference type="Gene3D" id="3.40.50.150">
    <property type="entry name" value="Vaccinia Virus protein VP39"/>
    <property type="match status" value="1"/>
</dbReference>
<dbReference type="SUPFAM" id="SSF53335">
    <property type="entry name" value="S-adenosyl-L-methionine-dependent methyltransferases"/>
    <property type="match status" value="1"/>
</dbReference>
<protein>
    <submittedName>
        <fullName evidence="4">Class I SAM-dependent methyltransferase</fullName>
    </submittedName>
</protein>
<accession>A0ABR7MX38</accession>
<reference evidence="4 5" key="1">
    <citation type="submission" date="2020-08" db="EMBL/GenBank/DDBJ databases">
        <title>Genome public.</title>
        <authorList>
            <person name="Liu C."/>
            <person name="Sun Q."/>
        </authorList>
    </citation>
    <scope>NUCLEOTIDE SEQUENCE [LARGE SCALE GENOMIC DNA]</scope>
    <source>
        <strain evidence="4 5">BX3</strain>
    </source>
</reference>
<dbReference type="EMBL" id="JACRSW010000040">
    <property type="protein sequence ID" value="MBC8558378.1"/>
    <property type="molecule type" value="Genomic_DNA"/>
</dbReference>
<organism evidence="4 5">
    <name type="scientific">Jutongia hominis</name>
    <dbReference type="NCBI Taxonomy" id="2763664"/>
    <lineage>
        <taxon>Bacteria</taxon>
        <taxon>Bacillati</taxon>
        <taxon>Bacillota</taxon>
        <taxon>Clostridia</taxon>
        <taxon>Lachnospirales</taxon>
        <taxon>Lachnospiraceae</taxon>
        <taxon>Jutongia</taxon>
    </lineage>
</organism>
<dbReference type="GO" id="GO:0032259">
    <property type="term" value="P:methylation"/>
    <property type="evidence" value="ECO:0007669"/>
    <property type="project" value="UniProtKB-KW"/>
</dbReference>
<comment type="caution">
    <text evidence="4">The sequence shown here is derived from an EMBL/GenBank/DDBJ whole genome shotgun (WGS) entry which is preliminary data.</text>
</comment>
<dbReference type="PANTHER" id="PTHR43861:SF1">
    <property type="entry name" value="TRANS-ACONITATE 2-METHYLTRANSFERASE"/>
    <property type="match status" value="1"/>
</dbReference>